<reference evidence="2" key="1">
    <citation type="submission" date="2021-09" db="EMBL/GenBank/DDBJ databases">
        <authorList>
            <consortium name="AG Swart"/>
            <person name="Singh M."/>
            <person name="Singh A."/>
            <person name="Seah K."/>
            <person name="Emmerich C."/>
        </authorList>
    </citation>
    <scope>NUCLEOTIDE SEQUENCE</scope>
    <source>
        <strain evidence="2">ATCC30299</strain>
    </source>
</reference>
<comment type="caution">
    <text evidence="2">The sequence shown here is derived from an EMBL/GenBank/DDBJ whole genome shotgun (WGS) entry which is preliminary data.</text>
</comment>
<protein>
    <submittedName>
        <fullName evidence="2">Uncharacterized protein</fullName>
    </submittedName>
</protein>
<dbReference type="AlphaFoldDB" id="A0AAU9J7F9"/>
<name>A0AAU9J7F9_9CILI</name>
<evidence type="ECO:0000313" key="3">
    <source>
        <dbReference type="Proteomes" id="UP001162131"/>
    </source>
</evidence>
<feature type="transmembrane region" description="Helical" evidence="1">
    <location>
        <begin position="40"/>
        <end position="57"/>
    </location>
</feature>
<accession>A0AAU9J7F9</accession>
<organism evidence="2 3">
    <name type="scientific">Blepharisma stoltei</name>
    <dbReference type="NCBI Taxonomy" id="1481888"/>
    <lineage>
        <taxon>Eukaryota</taxon>
        <taxon>Sar</taxon>
        <taxon>Alveolata</taxon>
        <taxon>Ciliophora</taxon>
        <taxon>Postciliodesmatophora</taxon>
        <taxon>Heterotrichea</taxon>
        <taxon>Heterotrichida</taxon>
        <taxon>Blepharismidae</taxon>
        <taxon>Blepharisma</taxon>
    </lineage>
</organism>
<sequence>MADKLETLRAAGRASMQALVDRALVQDEVSRFKRIRMERGGYFLGIFICAPMAYLFCKKIMEMTALHEYGTNGLTQIFVQGAKNYRQMYAPQVWAKEKKVRPYETVQFGKIH</sequence>
<dbReference type="Proteomes" id="UP001162131">
    <property type="component" value="Unassembled WGS sequence"/>
</dbReference>
<keyword evidence="1" id="KW-0812">Transmembrane</keyword>
<dbReference type="EMBL" id="CAJZBQ010000028">
    <property type="protein sequence ID" value="CAG9321266.1"/>
    <property type="molecule type" value="Genomic_DNA"/>
</dbReference>
<evidence type="ECO:0000256" key="1">
    <source>
        <dbReference type="SAM" id="Phobius"/>
    </source>
</evidence>
<proteinExistence type="predicted"/>
<gene>
    <name evidence="2" type="ORF">BSTOLATCC_MIC28553</name>
</gene>
<keyword evidence="3" id="KW-1185">Reference proteome</keyword>
<evidence type="ECO:0000313" key="2">
    <source>
        <dbReference type="EMBL" id="CAG9321266.1"/>
    </source>
</evidence>
<keyword evidence="1" id="KW-1133">Transmembrane helix</keyword>
<keyword evidence="1" id="KW-0472">Membrane</keyword>